<protein>
    <submittedName>
        <fullName evidence="1">Uncharacterized protein</fullName>
    </submittedName>
</protein>
<name>A0ABQ6I0W9_9MICO</name>
<keyword evidence="2" id="KW-1185">Reference proteome</keyword>
<dbReference type="RefSeq" id="WP_284293204.1">
    <property type="nucleotide sequence ID" value="NZ_BSUK01000001.1"/>
</dbReference>
<sequence length="55" mass="5795">MTGPERRVSVLVRDERALVRAGHATIVAWHGLDVVGEVADGAATVRLPANCGRTS</sequence>
<dbReference type="EMBL" id="BSUK01000001">
    <property type="protein sequence ID" value="GMA24388.1"/>
    <property type="molecule type" value="Genomic_DNA"/>
</dbReference>
<evidence type="ECO:0000313" key="2">
    <source>
        <dbReference type="Proteomes" id="UP001157091"/>
    </source>
</evidence>
<proteinExistence type="predicted"/>
<accession>A0ABQ6I0W9</accession>
<reference evidence="2" key="1">
    <citation type="journal article" date="2019" name="Int. J. Syst. Evol. Microbiol.">
        <title>The Global Catalogue of Microorganisms (GCM) 10K type strain sequencing project: providing services to taxonomists for standard genome sequencing and annotation.</title>
        <authorList>
            <consortium name="The Broad Institute Genomics Platform"/>
            <consortium name="The Broad Institute Genome Sequencing Center for Infectious Disease"/>
            <person name="Wu L."/>
            <person name="Ma J."/>
        </authorList>
    </citation>
    <scope>NUCLEOTIDE SEQUENCE [LARGE SCALE GENOMIC DNA]</scope>
    <source>
        <strain evidence="2">NBRC 106348</strain>
    </source>
</reference>
<evidence type="ECO:0000313" key="1">
    <source>
        <dbReference type="EMBL" id="GMA24388.1"/>
    </source>
</evidence>
<dbReference type="Proteomes" id="UP001157091">
    <property type="component" value="Unassembled WGS sequence"/>
</dbReference>
<gene>
    <name evidence="1" type="ORF">GCM10025864_21470</name>
</gene>
<organism evidence="1 2">
    <name type="scientific">Luteimicrobium album</name>
    <dbReference type="NCBI Taxonomy" id="1054550"/>
    <lineage>
        <taxon>Bacteria</taxon>
        <taxon>Bacillati</taxon>
        <taxon>Actinomycetota</taxon>
        <taxon>Actinomycetes</taxon>
        <taxon>Micrococcales</taxon>
        <taxon>Luteimicrobium</taxon>
    </lineage>
</organism>
<comment type="caution">
    <text evidence="1">The sequence shown here is derived from an EMBL/GenBank/DDBJ whole genome shotgun (WGS) entry which is preliminary data.</text>
</comment>